<evidence type="ECO:0000259" key="15">
    <source>
        <dbReference type="PROSITE" id="PS51846"/>
    </source>
</evidence>
<feature type="domain" description="CBS" evidence="14">
    <location>
        <begin position="274"/>
        <end position="332"/>
    </location>
</feature>
<evidence type="ECO:0000256" key="3">
    <source>
        <dbReference type="ARBA" id="ARBA00022475"/>
    </source>
</evidence>
<dbReference type="SUPFAM" id="SSF54631">
    <property type="entry name" value="CBS-domain pair"/>
    <property type="match status" value="1"/>
</dbReference>
<dbReference type="InterPro" id="IPR046342">
    <property type="entry name" value="CBS_dom_sf"/>
</dbReference>
<keyword evidence="17" id="KW-1185">Reference proteome</keyword>
<dbReference type="InterPro" id="IPR002550">
    <property type="entry name" value="CNNM"/>
</dbReference>
<dbReference type="Gene3D" id="3.30.465.10">
    <property type="match status" value="1"/>
</dbReference>
<dbReference type="PROSITE" id="PS51371">
    <property type="entry name" value="CBS"/>
    <property type="match status" value="2"/>
</dbReference>
<keyword evidence="8 12" id="KW-0472">Membrane</keyword>
<gene>
    <name evidence="16" type="ORF">GCM10007876_03640</name>
</gene>
<proteinExistence type="inferred from homology"/>
<feature type="transmembrane region" description="Helical" evidence="13">
    <location>
        <begin position="124"/>
        <end position="146"/>
    </location>
</feature>
<evidence type="ECO:0000256" key="9">
    <source>
        <dbReference type="ARBA" id="ARBA00037273"/>
    </source>
</evidence>
<dbReference type="RefSeq" id="WP_284378082.1">
    <property type="nucleotide sequence ID" value="NZ_BSNM01000003.1"/>
</dbReference>
<evidence type="ECO:0000256" key="2">
    <source>
        <dbReference type="ARBA" id="ARBA00006337"/>
    </source>
</evidence>
<evidence type="ECO:0000256" key="11">
    <source>
        <dbReference type="PROSITE-ProRule" id="PRU00703"/>
    </source>
</evidence>
<dbReference type="InterPro" id="IPR036318">
    <property type="entry name" value="FAD-bd_PCMH-like_sf"/>
</dbReference>
<feature type="domain" description="CNNM transmembrane" evidence="15">
    <location>
        <begin position="2"/>
        <end position="192"/>
    </location>
</feature>
<feature type="transmembrane region" description="Helical" evidence="13">
    <location>
        <begin position="62"/>
        <end position="86"/>
    </location>
</feature>
<keyword evidence="7 11" id="KW-0129">CBS domain</keyword>
<accession>A0AA37S626</accession>
<dbReference type="InterPro" id="IPR016169">
    <property type="entry name" value="FAD-bd_PCMH_sub2"/>
</dbReference>
<organism evidence="16 17">
    <name type="scientific">Litoribrevibacter albus</name>
    <dbReference type="NCBI Taxonomy" id="1473156"/>
    <lineage>
        <taxon>Bacteria</taxon>
        <taxon>Pseudomonadati</taxon>
        <taxon>Pseudomonadota</taxon>
        <taxon>Gammaproteobacteria</taxon>
        <taxon>Oceanospirillales</taxon>
        <taxon>Oceanospirillaceae</taxon>
        <taxon>Litoribrevibacter</taxon>
    </lineage>
</organism>
<evidence type="ECO:0000313" key="16">
    <source>
        <dbReference type="EMBL" id="GLQ29886.1"/>
    </source>
</evidence>
<evidence type="ECO:0000259" key="14">
    <source>
        <dbReference type="PROSITE" id="PS51371"/>
    </source>
</evidence>
<protein>
    <recommendedName>
        <fullName evidence="10">Magnesium and cobalt efflux protein CorC</fullName>
    </recommendedName>
</protein>
<feature type="domain" description="CBS" evidence="14">
    <location>
        <begin position="208"/>
        <end position="269"/>
    </location>
</feature>
<dbReference type="SUPFAM" id="SSF56176">
    <property type="entry name" value="FAD-binding/transporter-associated domain-like"/>
    <property type="match status" value="1"/>
</dbReference>
<sequence>MNEYPIALLSAFLVFLIILSAFFSSSETGMMSLNRYRLKHLSKNGNRGAKNAEKLLKTPDKLISVILVGNNFVNILASAIATIIAVQLWGDAGIAIATTALTIVVLIFAEVTPKTIAALHPERIAFPASYALSFLLKVLYPVIWILNQITKFLLSLLGIKSSDEGTDALSKEELRTVLFESSQRISPRYKDMLVSIIDLEKVTVDDIMVPRHEVVGIDLDLEINDIIEQIRHSQHTRMPVYKSDINKVVGIVHLRSINRFLNENQLTKSMIMQATREPYFVPESTPLHTQMFNFQKEKRRIALVVDEYGDVQGIVTLEDILEEIVGEFTTDIATFNKDITPQDDGSFIIDGTAAIRDINKALGWALPTEGPKTINGLILEYLEYIPDASLSLKLGNYYIEILQVKENIIKSARIIPAS</sequence>
<dbReference type="InterPro" id="IPR005170">
    <property type="entry name" value="Transptr-assoc_dom"/>
</dbReference>
<dbReference type="CDD" id="cd04590">
    <property type="entry name" value="CBS_pair_CorC_HlyC_assoc"/>
    <property type="match status" value="1"/>
</dbReference>
<evidence type="ECO:0000256" key="13">
    <source>
        <dbReference type="SAM" id="Phobius"/>
    </source>
</evidence>
<evidence type="ECO:0000256" key="10">
    <source>
        <dbReference type="ARBA" id="ARBA00040729"/>
    </source>
</evidence>
<evidence type="ECO:0000256" key="12">
    <source>
        <dbReference type="PROSITE-ProRule" id="PRU01193"/>
    </source>
</evidence>
<comment type="function">
    <text evidence="9">Plays a role in the transport of magnesium and cobalt ions.</text>
</comment>
<dbReference type="PROSITE" id="PS51846">
    <property type="entry name" value="CNNM"/>
    <property type="match status" value="1"/>
</dbReference>
<keyword evidence="4 12" id="KW-0812">Transmembrane</keyword>
<dbReference type="AlphaFoldDB" id="A0AA37S626"/>
<dbReference type="Pfam" id="PF00571">
    <property type="entry name" value="CBS"/>
    <property type="match status" value="2"/>
</dbReference>
<comment type="subcellular location">
    <subcellularLocation>
        <location evidence="1">Cell membrane</location>
        <topology evidence="1">Multi-pass membrane protein</topology>
    </subcellularLocation>
</comment>
<reference evidence="16" key="1">
    <citation type="journal article" date="2014" name="Int. J. Syst. Evol. Microbiol.">
        <title>Complete genome sequence of Corynebacterium casei LMG S-19264T (=DSM 44701T), isolated from a smear-ripened cheese.</title>
        <authorList>
            <consortium name="US DOE Joint Genome Institute (JGI-PGF)"/>
            <person name="Walter F."/>
            <person name="Albersmeier A."/>
            <person name="Kalinowski J."/>
            <person name="Ruckert C."/>
        </authorList>
    </citation>
    <scope>NUCLEOTIDE SEQUENCE</scope>
    <source>
        <strain evidence="16">NBRC 110071</strain>
    </source>
</reference>
<feature type="transmembrane region" description="Helical" evidence="13">
    <location>
        <begin position="6"/>
        <end position="25"/>
    </location>
</feature>
<evidence type="ECO:0000256" key="8">
    <source>
        <dbReference type="ARBA" id="ARBA00023136"/>
    </source>
</evidence>
<keyword evidence="6 12" id="KW-1133">Transmembrane helix</keyword>
<evidence type="ECO:0000256" key="6">
    <source>
        <dbReference type="ARBA" id="ARBA00022989"/>
    </source>
</evidence>
<evidence type="ECO:0000256" key="4">
    <source>
        <dbReference type="ARBA" id="ARBA00022692"/>
    </source>
</evidence>
<dbReference type="PANTHER" id="PTHR22777">
    <property type="entry name" value="HEMOLYSIN-RELATED"/>
    <property type="match status" value="1"/>
</dbReference>
<evidence type="ECO:0000256" key="1">
    <source>
        <dbReference type="ARBA" id="ARBA00004651"/>
    </source>
</evidence>
<evidence type="ECO:0000313" key="17">
    <source>
        <dbReference type="Proteomes" id="UP001161389"/>
    </source>
</evidence>
<dbReference type="Pfam" id="PF01595">
    <property type="entry name" value="CNNM"/>
    <property type="match status" value="1"/>
</dbReference>
<dbReference type="InterPro" id="IPR044751">
    <property type="entry name" value="Ion_transp-like_CBS"/>
</dbReference>
<dbReference type="FunFam" id="3.10.580.10:FF:000002">
    <property type="entry name" value="Magnesium/cobalt efflux protein CorC"/>
    <property type="match status" value="1"/>
</dbReference>
<dbReference type="Gene3D" id="3.10.580.10">
    <property type="entry name" value="CBS-domain"/>
    <property type="match status" value="1"/>
</dbReference>
<dbReference type="SMART" id="SM01091">
    <property type="entry name" value="CorC_HlyC"/>
    <property type="match status" value="1"/>
</dbReference>
<evidence type="ECO:0000256" key="7">
    <source>
        <dbReference type="ARBA" id="ARBA00023122"/>
    </source>
</evidence>
<name>A0AA37S626_9GAMM</name>
<evidence type="ECO:0000256" key="5">
    <source>
        <dbReference type="ARBA" id="ARBA00022737"/>
    </source>
</evidence>
<dbReference type="PANTHER" id="PTHR22777:SF32">
    <property type="entry name" value="UPF0053 INNER MEMBRANE PROTEIN YFJD"/>
    <property type="match status" value="1"/>
</dbReference>
<feature type="transmembrane region" description="Helical" evidence="13">
    <location>
        <begin position="92"/>
        <end position="112"/>
    </location>
</feature>
<dbReference type="EMBL" id="BSNM01000003">
    <property type="protein sequence ID" value="GLQ29886.1"/>
    <property type="molecule type" value="Genomic_DNA"/>
</dbReference>
<dbReference type="Pfam" id="PF03471">
    <property type="entry name" value="CorC_HlyC"/>
    <property type="match status" value="1"/>
</dbReference>
<dbReference type="SMART" id="SM00116">
    <property type="entry name" value="CBS"/>
    <property type="match status" value="2"/>
</dbReference>
<dbReference type="FunFam" id="3.30.465.10:FF:000010">
    <property type="entry name" value="DUF21 domain-containing protein"/>
    <property type="match status" value="1"/>
</dbReference>
<dbReference type="GO" id="GO:0050660">
    <property type="term" value="F:flavin adenine dinucleotide binding"/>
    <property type="evidence" value="ECO:0007669"/>
    <property type="project" value="InterPro"/>
</dbReference>
<keyword evidence="3" id="KW-1003">Cell membrane</keyword>
<comment type="caution">
    <text evidence="16">The sequence shown here is derived from an EMBL/GenBank/DDBJ whole genome shotgun (WGS) entry which is preliminary data.</text>
</comment>
<keyword evidence="5" id="KW-0677">Repeat</keyword>
<dbReference type="GO" id="GO:0005886">
    <property type="term" value="C:plasma membrane"/>
    <property type="evidence" value="ECO:0007669"/>
    <property type="project" value="UniProtKB-SubCell"/>
</dbReference>
<reference evidence="16" key="2">
    <citation type="submission" date="2023-01" db="EMBL/GenBank/DDBJ databases">
        <title>Draft genome sequence of Litoribrevibacter albus strain NBRC 110071.</title>
        <authorList>
            <person name="Sun Q."/>
            <person name="Mori K."/>
        </authorList>
    </citation>
    <scope>NUCLEOTIDE SEQUENCE</scope>
    <source>
        <strain evidence="16">NBRC 110071</strain>
    </source>
</reference>
<dbReference type="Proteomes" id="UP001161389">
    <property type="component" value="Unassembled WGS sequence"/>
</dbReference>
<dbReference type="NCBIfam" id="NF008604">
    <property type="entry name" value="PRK11573.1"/>
    <property type="match status" value="1"/>
</dbReference>
<comment type="similarity">
    <text evidence="2">Belongs to the UPF0053 family.</text>
</comment>
<dbReference type="InterPro" id="IPR000644">
    <property type="entry name" value="CBS_dom"/>
</dbReference>